<evidence type="ECO:0000256" key="4">
    <source>
        <dbReference type="SAM" id="MobiDB-lite"/>
    </source>
</evidence>
<name>A0A4Y3KAZ3_CELUD</name>
<gene>
    <name evidence="6" type="ORF">CUD01_20730</name>
</gene>
<dbReference type="InterPro" id="IPR050204">
    <property type="entry name" value="AraC_XylS_family_regulators"/>
</dbReference>
<feature type="domain" description="HTH araC/xylS-type" evidence="5">
    <location>
        <begin position="16"/>
        <end position="114"/>
    </location>
</feature>
<keyword evidence="2" id="KW-0238">DNA-binding</keyword>
<keyword evidence="3" id="KW-0804">Transcription</keyword>
<evidence type="ECO:0000313" key="6">
    <source>
        <dbReference type="EMBL" id="GEA81629.1"/>
    </source>
</evidence>
<sequence length="157" mass="17665">MTPPADPRLRELAQLRRVRDRIDREYAQPLDVEALARGIDVSSGHLSRTFRAAYGESPYSYLMTRRIERAMHLLRLGDLNVTDVCFAVGCQSLGTFSTRFSELMGMSPSEYRRRAAADPHAVPAGIPSCQARQVLRPVRRSTREPVRNREAPTAPLS</sequence>
<dbReference type="AlphaFoldDB" id="A0A4Y3KAZ3"/>
<organism evidence="6 7">
    <name type="scientific">Cellulomonas uda</name>
    <dbReference type="NCBI Taxonomy" id="1714"/>
    <lineage>
        <taxon>Bacteria</taxon>
        <taxon>Bacillati</taxon>
        <taxon>Actinomycetota</taxon>
        <taxon>Actinomycetes</taxon>
        <taxon>Micrococcales</taxon>
        <taxon>Cellulomonadaceae</taxon>
        <taxon>Cellulomonas</taxon>
    </lineage>
</organism>
<dbReference type="Proteomes" id="UP000315842">
    <property type="component" value="Unassembled WGS sequence"/>
</dbReference>
<dbReference type="RefSeq" id="WP_141320923.1">
    <property type="nucleotide sequence ID" value="NZ_BJLP01000033.1"/>
</dbReference>
<evidence type="ECO:0000313" key="7">
    <source>
        <dbReference type="Proteomes" id="UP000315842"/>
    </source>
</evidence>
<dbReference type="SUPFAM" id="SSF46689">
    <property type="entry name" value="Homeodomain-like"/>
    <property type="match status" value="2"/>
</dbReference>
<dbReference type="InterPro" id="IPR018060">
    <property type="entry name" value="HTH_AraC"/>
</dbReference>
<evidence type="ECO:0000256" key="1">
    <source>
        <dbReference type="ARBA" id="ARBA00023015"/>
    </source>
</evidence>
<feature type="compositionally biased region" description="Basic and acidic residues" evidence="4">
    <location>
        <begin position="141"/>
        <end position="150"/>
    </location>
</feature>
<dbReference type="PANTHER" id="PTHR46796">
    <property type="entry name" value="HTH-TYPE TRANSCRIPTIONAL ACTIVATOR RHAS-RELATED"/>
    <property type="match status" value="1"/>
</dbReference>
<dbReference type="Gene3D" id="1.10.10.60">
    <property type="entry name" value="Homeodomain-like"/>
    <property type="match status" value="2"/>
</dbReference>
<evidence type="ECO:0000256" key="2">
    <source>
        <dbReference type="ARBA" id="ARBA00023125"/>
    </source>
</evidence>
<dbReference type="EMBL" id="BJLP01000033">
    <property type="protein sequence ID" value="GEA81629.1"/>
    <property type="molecule type" value="Genomic_DNA"/>
</dbReference>
<dbReference type="GO" id="GO:0003700">
    <property type="term" value="F:DNA-binding transcription factor activity"/>
    <property type="evidence" value="ECO:0007669"/>
    <property type="project" value="InterPro"/>
</dbReference>
<feature type="region of interest" description="Disordered" evidence="4">
    <location>
        <begin position="136"/>
        <end position="157"/>
    </location>
</feature>
<dbReference type="SMART" id="SM00342">
    <property type="entry name" value="HTH_ARAC"/>
    <property type="match status" value="1"/>
</dbReference>
<dbReference type="Pfam" id="PF12833">
    <property type="entry name" value="HTH_18"/>
    <property type="match status" value="1"/>
</dbReference>
<dbReference type="InterPro" id="IPR009057">
    <property type="entry name" value="Homeodomain-like_sf"/>
</dbReference>
<reference evidence="6 7" key="1">
    <citation type="submission" date="2019-06" db="EMBL/GenBank/DDBJ databases">
        <title>Whole genome shotgun sequence of Cellulomonas uda NBRC 3747.</title>
        <authorList>
            <person name="Hosoyama A."/>
            <person name="Uohara A."/>
            <person name="Ohji S."/>
            <person name="Ichikawa N."/>
        </authorList>
    </citation>
    <scope>NUCLEOTIDE SEQUENCE [LARGE SCALE GENOMIC DNA]</scope>
    <source>
        <strain evidence="6 7">NBRC 3747</strain>
    </source>
</reference>
<protein>
    <submittedName>
        <fullName evidence="6">Transcriptional regulator</fullName>
    </submittedName>
</protein>
<evidence type="ECO:0000256" key="3">
    <source>
        <dbReference type="ARBA" id="ARBA00023163"/>
    </source>
</evidence>
<keyword evidence="7" id="KW-1185">Reference proteome</keyword>
<accession>A0A4Y3KAZ3</accession>
<evidence type="ECO:0000259" key="5">
    <source>
        <dbReference type="PROSITE" id="PS01124"/>
    </source>
</evidence>
<dbReference type="PROSITE" id="PS01124">
    <property type="entry name" value="HTH_ARAC_FAMILY_2"/>
    <property type="match status" value="1"/>
</dbReference>
<proteinExistence type="predicted"/>
<dbReference type="GO" id="GO:0043565">
    <property type="term" value="F:sequence-specific DNA binding"/>
    <property type="evidence" value="ECO:0007669"/>
    <property type="project" value="InterPro"/>
</dbReference>
<keyword evidence="1" id="KW-0805">Transcription regulation</keyword>
<comment type="caution">
    <text evidence="6">The sequence shown here is derived from an EMBL/GenBank/DDBJ whole genome shotgun (WGS) entry which is preliminary data.</text>
</comment>